<evidence type="ECO:0000259" key="6">
    <source>
        <dbReference type="PROSITE" id="PS50102"/>
    </source>
</evidence>
<dbReference type="Gene3D" id="3.30.70.330">
    <property type="match status" value="1"/>
</dbReference>
<feature type="domain" description="RRM" evidence="6">
    <location>
        <begin position="26"/>
        <end position="96"/>
    </location>
</feature>
<reference evidence="8" key="1">
    <citation type="submission" date="2022-11" db="UniProtKB">
        <authorList>
            <consortium name="WormBaseParasite"/>
        </authorList>
    </citation>
    <scope>IDENTIFICATION</scope>
</reference>
<accession>A0A915ELH7</accession>
<evidence type="ECO:0000313" key="8">
    <source>
        <dbReference type="WBParaSite" id="jg7998"/>
    </source>
</evidence>
<comment type="subcellular location">
    <subcellularLocation>
        <location evidence="1">Nucleus</location>
    </subcellularLocation>
</comment>
<feature type="region of interest" description="Disordered" evidence="5">
    <location>
        <begin position="96"/>
        <end position="139"/>
    </location>
</feature>
<dbReference type="SUPFAM" id="SSF54928">
    <property type="entry name" value="RNA-binding domain, RBD"/>
    <property type="match status" value="1"/>
</dbReference>
<proteinExistence type="predicted"/>
<protein>
    <submittedName>
        <fullName evidence="8">RRM domain-containing protein</fullName>
    </submittedName>
</protein>
<dbReference type="PANTHER" id="PTHR48038">
    <property type="entry name" value="RIBONUCLEOPROTEIN RB97D"/>
    <property type="match status" value="1"/>
</dbReference>
<dbReference type="PANTHER" id="PTHR48038:SF3">
    <property type="entry name" value="SPLICING FACTOR, ARGININE_SERINE-RICH 1-RELATED"/>
    <property type="match status" value="1"/>
</dbReference>
<dbReference type="InterPro" id="IPR000504">
    <property type="entry name" value="RRM_dom"/>
</dbReference>
<evidence type="ECO:0000256" key="4">
    <source>
        <dbReference type="PROSITE-ProRule" id="PRU00176"/>
    </source>
</evidence>
<evidence type="ECO:0000256" key="3">
    <source>
        <dbReference type="ARBA" id="ARBA00023242"/>
    </source>
</evidence>
<dbReference type="SMART" id="SM00360">
    <property type="entry name" value="RRM"/>
    <property type="match status" value="1"/>
</dbReference>
<dbReference type="InterPro" id="IPR035979">
    <property type="entry name" value="RBD_domain_sf"/>
</dbReference>
<organism evidence="7 8">
    <name type="scientific">Ditylenchus dipsaci</name>
    <dbReference type="NCBI Taxonomy" id="166011"/>
    <lineage>
        <taxon>Eukaryota</taxon>
        <taxon>Metazoa</taxon>
        <taxon>Ecdysozoa</taxon>
        <taxon>Nematoda</taxon>
        <taxon>Chromadorea</taxon>
        <taxon>Rhabditida</taxon>
        <taxon>Tylenchina</taxon>
        <taxon>Tylenchomorpha</taxon>
        <taxon>Sphaerularioidea</taxon>
        <taxon>Anguinidae</taxon>
        <taxon>Anguininae</taxon>
        <taxon>Ditylenchus</taxon>
    </lineage>
</organism>
<feature type="compositionally biased region" description="Basic and acidic residues" evidence="5">
    <location>
        <begin position="112"/>
        <end position="139"/>
    </location>
</feature>
<keyword evidence="3" id="KW-0539">Nucleus</keyword>
<dbReference type="PROSITE" id="PS50102">
    <property type="entry name" value="RRM"/>
    <property type="match status" value="1"/>
</dbReference>
<evidence type="ECO:0000256" key="2">
    <source>
        <dbReference type="ARBA" id="ARBA00022884"/>
    </source>
</evidence>
<name>A0A915ELH7_9BILA</name>
<dbReference type="InterPro" id="IPR012677">
    <property type="entry name" value="Nucleotide-bd_a/b_plait_sf"/>
</dbReference>
<sequence>MMVVMDVGDGMVDARGYRVVYKYGTARVFIGRLPNEATERDLEHFFRHYGRVKDVSLKLGYAFVDLESSRDAEEAVHGLNNKQLCGYRVNVELSKSRAPTGGYSSGSGPYRGESHSSYRSDRYGGRGRDYEERGEGEFF</sequence>
<dbReference type="GO" id="GO:0003723">
    <property type="term" value="F:RNA binding"/>
    <property type="evidence" value="ECO:0007669"/>
    <property type="project" value="UniProtKB-UniRule"/>
</dbReference>
<keyword evidence="2 4" id="KW-0694">RNA-binding</keyword>
<evidence type="ECO:0000256" key="5">
    <source>
        <dbReference type="SAM" id="MobiDB-lite"/>
    </source>
</evidence>
<dbReference type="Proteomes" id="UP000887574">
    <property type="component" value="Unplaced"/>
</dbReference>
<dbReference type="WBParaSite" id="jg7998">
    <property type="protein sequence ID" value="jg7998"/>
    <property type="gene ID" value="jg7998"/>
</dbReference>
<evidence type="ECO:0000256" key="1">
    <source>
        <dbReference type="ARBA" id="ARBA00004123"/>
    </source>
</evidence>
<evidence type="ECO:0000313" key="7">
    <source>
        <dbReference type="Proteomes" id="UP000887574"/>
    </source>
</evidence>
<dbReference type="GO" id="GO:0005634">
    <property type="term" value="C:nucleus"/>
    <property type="evidence" value="ECO:0007669"/>
    <property type="project" value="UniProtKB-SubCell"/>
</dbReference>
<dbReference type="Pfam" id="PF00076">
    <property type="entry name" value="RRM_1"/>
    <property type="match status" value="1"/>
</dbReference>
<dbReference type="AlphaFoldDB" id="A0A915ELH7"/>
<keyword evidence="7" id="KW-1185">Reference proteome</keyword>